<evidence type="ECO:0000256" key="9">
    <source>
        <dbReference type="ARBA" id="ARBA00023157"/>
    </source>
</evidence>
<feature type="disulfide bond" evidence="11">
    <location>
        <begin position="120"/>
        <end position="129"/>
    </location>
</feature>
<dbReference type="Pfam" id="PF00089">
    <property type="entry name" value="Trypsin"/>
    <property type="match status" value="1"/>
</dbReference>
<evidence type="ECO:0000259" key="16">
    <source>
        <dbReference type="PROSITE" id="PS50998"/>
    </source>
</evidence>
<dbReference type="CDD" id="cd00054">
    <property type="entry name" value="EGF_CA"/>
    <property type="match status" value="1"/>
</dbReference>
<dbReference type="CTD" id="558106"/>
<dbReference type="GeneID" id="107989480"/>
<dbReference type="AlphaFoldDB" id="A0A3P8VKQ5"/>
<dbReference type="GO" id="GO:0004252">
    <property type="term" value="F:serine-type endopeptidase activity"/>
    <property type="evidence" value="ECO:0007669"/>
    <property type="project" value="InterPro"/>
</dbReference>
<dbReference type="RefSeq" id="XP_016893878.1">
    <property type="nucleotide sequence ID" value="XM_017038389.1"/>
</dbReference>
<evidence type="ECO:0000256" key="11">
    <source>
        <dbReference type="PROSITE-ProRule" id="PRU00076"/>
    </source>
</evidence>
<dbReference type="FunFam" id="2.10.25.10:FF:000006">
    <property type="entry name" value="Versican core protein-like isoform 1"/>
    <property type="match status" value="1"/>
</dbReference>
<keyword evidence="13" id="KW-0732">Signal</keyword>
<dbReference type="PROSITE" id="PS01187">
    <property type="entry name" value="EGF_CA"/>
    <property type="match status" value="1"/>
</dbReference>
<feature type="chain" id="PRO_5018118759" evidence="13">
    <location>
        <begin position="34"/>
        <end position="505"/>
    </location>
</feature>
<proteinExistence type="predicted"/>
<evidence type="ECO:0000256" key="6">
    <source>
        <dbReference type="ARBA" id="ARBA00022737"/>
    </source>
</evidence>
<accession>A0A3P8VKQ5</accession>
<keyword evidence="7" id="KW-0378">Hydrolase</keyword>
<dbReference type="PROSITE" id="PS00010">
    <property type="entry name" value="ASX_HYDROXYL"/>
    <property type="match status" value="1"/>
</dbReference>
<dbReference type="PANTHER" id="PTHR24278">
    <property type="entry name" value="COAGULATION FACTOR"/>
    <property type="match status" value="1"/>
</dbReference>
<evidence type="ECO:0000256" key="7">
    <source>
        <dbReference type="ARBA" id="ARBA00022801"/>
    </source>
</evidence>
<keyword evidence="9 11" id="KW-1015">Disulfide bond</keyword>
<dbReference type="GO" id="GO:0007596">
    <property type="term" value="P:blood coagulation"/>
    <property type="evidence" value="ECO:0007669"/>
    <property type="project" value="InterPro"/>
</dbReference>
<evidence type="ECO:0000256" key="2">
    <source>
        <dbReference type="ARBA" id="ARBA00022479"/>
    </source>
</evidence>
<feature type="domain" description="Gla" evidence="16">
    <location>
        <begin position="48"/>
        <end position="94"/>
    </location>
</feature>
<comment type="caution">
    <text evidence="11">Lacks conserved residue(s) required for the propagation of feature annotation.</text>
</comment>
<evidence type="ECO:0000256" key="3">
    <source>
        <dbReference type="ARBA" id="ARBA00022525"/>
    </source>
</evidence>
<organism evidence="17 18">
    <name type="scientific">Cynoglossus semilaevis</name>
    <name type="common">Tongue sole</name>
    <dbReference type="NCBI Taxonomy" id="244447"/>
    <lineage>
        <taxon>Eukaryota</taxon>
        <taxon>Metazoa</taxon>
        <taxon>Chordata</taxon>
        <taxon>Craniata</taxon>
        <taxon>Vertebrata</taxon>
        <taxon>Euteleostomi</taxon>
        <taxon>Actinopterygii</taxon>
        <taxon>Neopterygii</taxon>
        <taxon>Teleostei</taxon>
        <taxon>Neoteleostei</taxon>
        <taxon>Acanthomorphata</taxon>
        <taxon>Carangaria</taxon>
        <taxon>Pleuronectiformes</taxon>
        <taxon>Pleuronectoidei</taxon>
        <taxon>Cynoglossidae</taxon>
        <taxon>Cynoglossinae</taxon>
        <taxon>Cynoglossus</taxon>
    </lineage>
</organism>
<evidence type="ECO:0000256" key="13">
    <source>
        <dbReference type="SAM" id="SignalP"/>
    </source>
</evidence>
<dbReference type="PROSITE" id="PS50998">
    <property type="entry name" value="GLA_2"/>
    <property type="match status" value="1"/>
</dbReference>
<dbReference type="Gene3D" id="2.40.10.10">
    <property type="entry name" value="Trypsin-like serine proteases"/>
    <property type="match status" value="1"/>
</dbReference>
<dbReference type="SMART" id="SM00179">
    <property type="entry name" value="EGF_CA"/>
    <property type="match status" value="2"/>
</dbReference>
<evidence type="ECO:0000313" key="17">
    <source>
        <dbReference type="Ensembl" id="ENSCSEP00000013040.1"/>
    </source>
</evidence>
<dbReference type="SUPFAM" id="SSF57196">
    <property type="entry name" value="EGF/Laminin"/>
    <property type="match status" value="1"/>
</dbReference>
<dbReference type="STRING" id="244447.ENSCSEP00000013040"/>
<dbReference type="FunFam" id="4.10.740.10:FF:000001">
    <property type="entry name" value="vitamin K-dependent protein S"/>
    <property type="match status" value="1"/>
</dbReference>
<evidence type="ECO:0000256" key="10">
    <source>
        <dbReference type="ARBA" id="ARBA00023180"/>
    </source>
</evidence>
<dbReference type="InterPro" id="IPR009003">
    <property type="entry name" value="Peptidase_S1_PA"/>
</dbReference>
<dbReference type="InterPro" id="IPR050442">
    <property type="entry name" value="Peptidase_S1_coag_factors"/>
</dbReference>
<keyword evidence="4 11" id="KW-0245">EGF-like domain</keyword>
<keyword evidence="8" id="KW-0106">Calcium</keyword>
<protein>
    <submittedName>
        <fullName evidence="17">Uncharacterized protein</fullName>
    </submittedName>
</protein>
<comment type="subcellular location">
    <subcellularLocation>
        <location evidence="1">Secreted</location>
    </subcellularLocation>
</comment>
<dbReference type="SUPFAM" id="SSF50494">
    <property type="entry name" value="Trypsin-like serine proteases"/>
    <property type="match status" value="2"/>
</dbReference>
<dbReference type="SMART" id="SM00181">
    <property type="entry name" value="EGF"/>
    <property type="match status" value="2"/>
</dbReference>
<reference evidence="17" key="2">
    <citation type="submission" date="2025-08" db="UniProtKB">
        <authorList>
            <consortium name="Ensembl"/>
        </authorList>
    </citation>
    <scope>IDENTIFICATION</scope>
</reference>
<dbReference type="Pfam" id="PF00008">
    <property type="entry name" value="EGF"/>
    <property type="match status" value="1"/>
</dbReference>
<feature type="domain" description="EGF-like" evidence="14">
    <location>
        <begin position="94"/>
        <end position="130"/>
    </location>
</feature>
<dbReference type="PROSITE" id="PS00011">
    <property type="entry name" value="GLA_1"/>
    <property type="match status" value="1"/>
</dbReference>
<feature type="signal peptide" evidence="13">
    <location>
        <begin position="1"/>
        <end position="33"/>
    </location>
</feature>
<dbReference type="FunCoup" id="A0A3P8VKQ5">
    <property type="interactions" value="8"/>
</dbReference>
<dbReference type="SUPFAM" id="SSF57630">
    <property type="entry name" value="GLA-domain"/>
    <property type="match status" value="1"/>
</dbReference>
<evidence type="ECO:0000256" key="8">
    <source>
        <dbReference type="ARBA" id="ARBA00022837"/>
    </source>
</evidence>
<evidence type="ECO:0000259" key="14">
    <source>
        <dbReference type="PROSITE" id="PS50026"/>
    </source>
</evidence>
<dbReference type="InterPro" id="IPR000742">
    <property type="entry name" value="EGF"/>
</dbReference>
<evidence type="ECO:0000256" key="5">
    <source>
        <dbReference type="ARBA" id="ARBA00022670"/>
    </source>
</evidence>
<dbReference type="Ensembl" id="ENSCSET00000013198.1">
    <property type="protein sequence ID" value="ENSCSEP00000013040.1"/>
    <property type="gene ID" value="ENSCSEG00000008427.1"/>
</dbReference>
<dbReference type="PROSITE" id="PS50026">
    <property type="entry name" value="EGF_3"/>
    <property type="match status" value="1"/>
</dbReference>
<reference evidence="17" key="3">
    <citation type="submission" date="2025-09" db="UniProtKB">
        <authorList>
            <consortium name="Ensembl"/>
        </authorList>
    </citation>
    <scope>IDENTIFICATION</scope>
</reference>
<dbReference type="Proteomes" id="UP000265120">
    <property type="component" value="Chromosome 14"/>
</dbReference>
<dbReference type="InterPro" id="IPR035972">
    <property type="entry name" value="GLA-like_dom_SF"/>
</dbReference>
<name>A0A3P8VKQ5_CYNSE</name>
<dbReference type="PANTHER" id="PTHR24278:SF35">
    <property type="entry name" value="PROTEIN Z, VITAMIN K-DEPENDENT PLASMA GLYCOPROTEIN B"/>
    <property type="match status" value="1"/>
</dbReference>
<dbReference type="InterPro" id="IPR043504">
    <property type="entry name" value="Peptidase_S1_PA_chymotrypsin"/>
</dbReference>
<evidence type="ECO:0000256" key="1">
    <source>
        <dbReference type="ARBA" id="ARBA00004613"/>
    </source>
</evidence>
<reference evidence="17 18" key="1">
    <citation type="journal article" date="2014" name="Nat. Genet.">
        <title>Whole-genome sequence of a flatfish provides insights into ZW sex chromosome evolution and adaptation to a benthic lifestyle.</title>
        <authorList>
            <person name="Chen S."/>
            <person name="Zhang G."/>
            <person name="Shao C."/>
            <person name="Huang Q."/>
            <person name="Liu G."/>
            <person name="Zhang P."/>
            <person name="Song W."/>
            <person name="An N."/>
            <person name="Chalopin D."/>
            <person name="Volff J.N."/>
            <person name="Hong Y."/>
            <person name="Li Q."/>
            <person name="Sha Z."/>
            <person name="Zhou H."/>
            <person name="Xie M."/>
            <person name="Yu Q."/>
            <person name="Liu Y."/>
            <person name="Xiang H."/>
            <person name="Wang N."/>
            <person name="Wu K."/>
            <person name="Yang C."/>
            <person name="Zhou Q."/>
            <person name="Liao X."/>
            <person name="Yang L."/>
            <person name="Hu Q."/>
            <person name="Zhang J."/>
            <person name="Meng L."/>
            <person name="Jin L."/>
            <person name="Tian Y."/>
            <person name="Lian J."/>
            <person name="Yang J."/>
            <person name="Miao G."/>
            <person name="Liu S."/>
            <person name="Liang Z."/>
            <person name="Yan F."/>
            <person name="Li Y."/>
            <person name="Sun B."/>
            <person name="Zhang H."/>
            <person name="Zhang J."/>
            <person name="Zhu Y."/>
            <person name="Du M."/>
            <person name="Zhao Y."/>
            <person name="Schartl M."/>
            <person name="Tang Q."/>
            <person name="Wang J."/>
        </authorList>
    </citation>
    <scope>NUCLEOTIDE SEQUENCE</scope>
</reference>
<keyword evidence="18" id="KW-1185">Reference proteome</keyword>
<dbReference type="InterPro" id="IPR000152">
    <property type="entry name" value="EGF-type_Asp/Asn_hydroxyl_site"/>
</dbReference>
<dbReference type="InterPro" id="IPR000294">
    <property type="entry name" value="GLA_domain"/>
</dbReference>
<evidence type="ECO:0000256" key="4">
    <source>
        <dbReference type="ARBA" id="ARBA00022536"/>
    </source>
</evidence>
<feature type="domain" description="Peptidase S1" evidence="15">
    <location>
        <begin position="205"/>
        <end position="493"/>
    </location>
</feature>
<evidence type="ECO:0000256" key="12">
    <source>
        <dbReference type="SAM" id="MobiDB-lite"/>
    </source>
</evidence>
<dbReference type="Gene3D" id="2.10.25.10">
    <property type="entry name" value="Laminin"/>
    <property type="match status" value="2"/>
</dbReference>
<dbReference type="InParanoid" id="A0A3P8VKQ5"/>
<dbReference type="SMART" id="SM00020">
    <property type="entry name" value="Tryp_SPc"/>
    <property type="match status" value="1"/>
</dbReference>
<sequence>MALNIMSALRPGRLASLLPLCLLISFLQLLSRGQVLRQDHSVFLRSKRSNSFLEEILQGNLERECFEEQCNFEEARECFENDEQTNSFWTRYVDGNQCDPNPCLHGGNCTDKVGGFHCSCPTPHYGPICELETAAEIKEQSKNTVNKAVYRELVKCPTEGPTACQQQCTASQFTFTCSCTAGFRLHSDQRSCLPEVEFPCGQIPERSGTSSLMCHPGSCPWQVSLHNSEGGEPCGGVLLDGRTVLTAASCLHTARRYKIGPQRLSIVAGDQQHYPVQDLVIHNRFRPDRDDHDLALLLLAEPVIFSPILIPICLPTKDFSENILMNSGRTGVADRGRSRRNQELVYMTLDDCRSELEVSQSLSNKMFCMRKQAPNLHPPAVGRQIQQLPTAYHNDTYDRRSNQTTANENHGSQRNRAMTSKVGNQGTLVSGSVLRPDGGGRSCSGPLPGSPVATVEHGTAFLTGILMSTTAGCDGLVFTKLSRYLNWIRPRLEAAEGRTTPNSDI</sequence>
<dbReference type="OrthoDB" id="7726766at2759"/>
<dbReference type="InterPro" id="IPR017857">
    <property type="entry name" value="Coagulation_fac-like_Gla_dom"/>
</dbReference>
<dbReference type="OMA" id="RTITFWA"/>
<keyword evidence="10" id="KW-0325">Glycoprotein</keyword>
<dbReference type="InterPro" id="IPR018097">
    <property type="entry name" value="EGF_Ca-bd_CS"/>
</dbReference>
<dbReference type="PRINTS" id="PR00001">
    <property type="entry name" value="GLABLOOD"/>
</dbReference>
<dbReference type="PROSITE" id="PS00022">
    <property type="entry name" value="EGF_1"/>
    <property type="match status" value="1"/>
</dbReference>
<feature type="compositionally biased region" description="Polar residues" evidence="12">
    <location>
        <begin position="402"/>
        <end position="430"/>
    </location>
</feature>
<dbReference type="GeneTree" id="ENSGT00940000154474"/>
<dbReference type="InterPro" id="IPR001881">
    <property type="entry name" value="EGF-like_Ca-bd_dom"/>
</dbReference>
<dbReference type="GO" id="GO:0005509">
    <property type="term" value="F:calcium ion binding"/>
    <property type="evidence" value="ECO:0007669"/>
    <property type="project" value="InterPro"/>
</dbReference>
<dbReference type="InterPro" id="IPR001254">
    <property type="entry name" value="Trypsin_dom"/>
</dbReference>
<dbReference type="GO" id="GO:0005615">
    <property type="term" value="C:extracellular space"/>
    <property type="evidence" value="ECO:0007669"/>
    <property type="project" value="TreeGrafter"/>
</dbReference>
<dbReference type="PROSITE" id="PS50240">
    <property type="entry name" value="TRYPSIN_DOM"/>
    <property type="match status" value="1"/>
</dbReference>
<keyword evidence="3" id="KW-0964">Secreted</keyword>
<dbReference type="Gene3D" id="4.10.740.10">
    <property type="entry name" value="Coagulation Factor IX"/>
    <property type="match status" value="1"/>
</dbReference>
<feature type="region of interest" description="Disordered" evidence="12">
    <location>
        <begin position="395"/>
        <end position="448"/>
    </location>
</feature>
<evidence type="ECO:0000313" key="18">
    <source>
        <dbReference type="Proteomes" id="UP000265120"/>
    </source>
</evidence>
<dbReference type="SMART" id="SM00069">
    <property type="entry name" value="GLA"/>
    <property type="match status" value="1"/>
</dbReference>
<dbReference type="Pfam" id="PF00594">
    <property type="entry name" value="Gla"/>
    <property type="match status" value="1"/>
</dbReference>
<keyword evidence="5" id="KW-0645">Protease</keyword>
<keyword evidence="2" id="KW-0301">Gamma-carboxyglutamic acid</keyword>
<dbReference type="InterPro" id="IPR012224">
    <property type="entry name" value="Pept_S1A_FX"/>
</dbReference>
<dbReference type="KEGG" id="csem:107989480"/>
<dbReference type="GO" id="GO:0006508">
    <property type="term" value="P:proteolysis"/>
    <property type="evidence" value="ECO:0007669"/>
    <property type="project" value="UniProtKB-KW"/>
</dbReference>
<dbReference type="PIRSF" id="PIRSF001143">
    <property type="entry name" value="Factor_X"/>
    <property type="match status" value="1"/>
</dbReference>
<keyword evidence="6" id="KW-0677">Repeat</keyword>
<evidence type="ECO:0000259" key="15">
    <source>
        <dbReference type="PROSITE" id="PS50240"/>
    </source>
</evidence>